<dbReference type="PANTHER" id="PTHR43248:SF25">
    <property type="entry name" value="AB HYDROLASE-1 DOMAIN-CONTAINING PROTEIN-RELATED"/>
    <property type="match status" value="1"/>
</dbReference>
<evidence type="ECO:0000256" key="2">
    <source>
        <dbReference type="ARBA" id="ARBA00022801"/>
    </source>
</evidence>
<gene>
    <name evidence="5" type="ORF">BDU57DRAFT_559727</name>
</gene>
<reference evidence="5" key="1">
    <citation type="journal article" date="2020" name="Stud. Mycol.">
        <title>101 Dothideomycetes genomes: a test case for predicting lifestyles and emergence of pathogens.</title>
        <authorList>
            <person name="Haridas S."/>
            <person name="Albert R."/>
            <person name="Binder M."/>
            <person name="Bloem J."/>
            <person name="Labutti K."/>
            <person name="Salamov A."/>
            <person name="Andreopoulos B."/>
            <person name="Baker S."/>
            <person name="Barry K."/>
            <person name="Bills G."/>
            <person name="Bluhm B."/>
            <person name="Cannon C."/>
            <person name="Castanera R."/>
            <person name="Culley D."/>
            <person name="Daum C."/>
            <person name="Ezra D."/>
            <person name="Gonzalez J."/>
            <person name="Henrissat B."/>
            <person name="Kuo A."/>
            <person name="Liang C."/>
            <person name="Lipzen A."/>
            <person name="Lutzoni F."/>
            <person name="Magnuson J."/>
            <person name="Mondo S."/>
            <person name="Nolan M."/>
            <person name="Ohm R."/>
            <person name="Pangilinan J."/>
            <person name="Park H.-J."/>
            <person name="Ramirez L."/>
            <person name="Alfaro M."/>
            <person name="Sun H."/>
            <person name="Tritt A."/>
            <person name="Yoshinaga Y."/>
            <person name="Zwiers L.-H."/>
            <person name="Turgeon B."/>
            <person name="Goodwin S."/>
            <person name="Spatafora J."/>
            <person name="Crous P."/>
            <person name="Grigoriev I."/>
        </authorList>
    </citation>
    <scope>NUCLEOTIDE SEQUENCE</scope>
    <source>
        <strain evidence="5">HMLAC05119</strain>
    </source>
</reference>
<comment type="similarity">
    <text evidence="1">Belongs to the peptidase S33 family.</text>
</comment>
<evidence type="ECO:0000313" key="6">
    <source>
        <dbReference type="Proteomes" id="UP000800096"/>
    </source>
</evidence>
<keyword evidence="6" id="KW-1185">Reference proteome</keyword>
<keyword evidence="2" id="KW-0378">Hydrolase</keyword>
<evidence type="ECO:0000256" key="1">
    <source>
        <dbReference type="ARBA" id="ARBA00010088"/>
    </source>
</evidence>
<dbReference type="SUPFAM" id="SSF53474">
    <property type="entry name" value="alpha/beta-Hydrolases"/>
    <property type="match status" value="1"/>
</dbReference>
<dbReference type="InterPro" id="IPR013595">
    <property type="entry name" value="Pept_S33_TAP-like_C"/>
</dbReference>
<dbReference type="PANTHER" id="PTHR43248">
    <property type="entry name" value="2-SUCCINYL-6-HYDROXY-2,4-CYCLOHEXADIENE-1-CARBOXYLATE SYNTHASE"/>
    <property type="match status" value="1"/>
</dbReference>
<dbReference type="AlphaFoldDB" id="A0A6A5QAF1"/>
<feature type="domain" description="Peptidase S33 tripeptidyl aminopeptidase-like C-terminal" evidence="4">
    <location>
        <begin position="514"/>
        <end position="615"/>
    </location>
</feature>
<keyword evidence="3" id="KW-0812">Transmembrane</keyword>
<keyword evidence="3" id="KW-0472">Membrane</keyword>
<accession>A0A6A5QAF1</accession>
<evidence type="ECO:0000313" key="5">
    <source>
        <dbReference type="EMBL" id="KAF1912475.1"/>
    </source>
</evidence>
<feature type="transmembrane region" description="Helical" evidence="3">
    <location>
        <begin position="35"/>
        <end position="53"/>
    </location>
</feature>
<dbReference type="EMBL" id="ML979140">
    <property type="protein sequence ID" value="KAF1912475.1"/>
    <property type="molecule type" value="Genomic_DNA"/>
</dbReference>
<name>A0A6A5QAF1_AMPQU</name>
<dbReference type="GO" id="GO:0016787">
    <property type="term" value="F:hydrolase activity"/>
    <property type="evidence" value="ECO:0007669"/>
    <property type="project" value="UniProtKB-KW"/>
</dbReference>
<protein>
    <submittedName>
        <fullName evidence="5">TAP-like protein-domain-containing protein</fullName>
    </submittedName>
</protein>
<dbReference type="Proteomes" id="UP000800096">
    <property type="component" value="Unassembled WGS sequence"/>
</dbReference>
<evidence type="ECO:0000259" key="4">
    <source>
        <dbReference type="Pfam" id="PF08386"/>
    </source>
</evidence>
<proteinExistence type="inferred from homology"/>
<evidence type="ECO:0000256" key="3">
    <source>
        <dbReference type="SAM" id="Phobius"/>
    </source>
</evidence>
<dbReference type="InterPro" id="IPR029058">
    <property type="entry name" value="AB_hydrolase_fold"/>
</dbReference>
<dbReference type="Gene3D" id="3.40.50.1820">
    <property type="entry name" value="alpha/beta hydrolase"/>
    <property type="match status" value="2"/>
</dbReference>
<dbReference type="OrthoDB" id="425534at2759"/>
<organism evidence="5 6">
    <name type="scientific">Ampelomyces quisqualis</name>
    <name type="common">Powdery mildew agent</name>
    <dbReference type="NCBI Taxonomy" id="50730"/>
    <lineage>
        <taxon>Eukaryota</taxon>
        <taxon>Fungi</taxon>
        <taxon>Dikarya</taxon>
        <taxon>Ascomycota</taxon>
        <taxon>Pezizomycotina</taxon>
        <taxon>Dothideomycetes</taxon>
        <taxon>Pleosporomycetidae</taxon>
        <taxon>Pleosporales</taxon>
        <taxon>Pleosporineae</taxon>
        <taxon>Phaeosphaeriaceae</taxon>
        <taxon>Ampelomyces</taxon>
    </lineage>
</organism>
<dbReference type="InterPro" id="IPR051601">
    <property type="entry name" value="Serine_prot/Carboxylest_S33"/>
</dbReference>
<sequence>MKSWNDASGGTVPSLIAPPRRHPACANGRGIRIRALALTLATCMLVFAVDAWFPDVKNGHLPTWKTSDGGKTRAKPFDWSQIEASEDLQFHKCFNGYECAKLKVPFDYNNGTHPNASVSIAIAKLPAVVPVEDQRYAGPILLNPGGPGGPGALFTLGVGRNIQHIVDAEPHLGLEPSEMRYYDIIGFDPRGIGWTEPHAQCMDDAATWSWTLREGEEGILGSSDAALGRLWSMTHAWGTSCAKSVEVEDGPDIKQYMTTALVARDMLEIVERHATWVSQQMAKRQYPYDISARHKPDTALYKPKEAKLQYWGFSYGTFLGSTFASMFPDRVGRFVLDGVVSSYDYLHSLGNGSLTDNQKAIDSFYTYCFNSGPEGCPLTTSNSTVSDVKDRVESILESIYHNPLALNSPLGPEILTYSDVKSFFFSAAYSPQPGFPMIASLLADIEAGQGDVLDQIQQSSRYRHIYSCGSHPEFNFADSTPTYSILCSDGIDQTHNTMDEFAEYWKLLDSISPTSGAIWSMLRMRCTAWKITSPTSFPGPFGANTSTPILFLSNTADPVTPLRSARLMHALFPNSGLLVSDTAGHCSLAQPSSCVMDRVKIYFQSALLPRTNTLCVPPASAFSLNSTDPHSPFYDPGLEGMRAEQSAGETGPGADLGDLFGVDRLVGERGLVGGMRRVMLEKYGG</sequence>
<keyword evidence="3" id="KW-1133">Transmembrane helix</keyword>
<dbReference type="Pfam" id="PF08386">
    <property type="entry name" value="Abhydrolase_4"/>
    <property type="match status" value="1"/>
</dbReference>